<protein>
    <submittedName>
        <fullName evidence="2">Uncharacterized protein</fullName>
    </submittedName>
</protein>
<keyword evidence="3" id="KW-1185">Reference proteome</keyword>
<dbReference type="OrthoDB" id="245371at2759"/>
<feature type="region of interest" description="Disordered" evidence="1">
    <location>
        <begin position="56"/>
        <end position="95"/>
    </location>
</feature>
<dbReference type="KEGG" id="lmat:92513138"/>
<feature type="compositionally biased region" description="Basic residues" evidence="1">
    <location>
        <begin position="79"/>
        <end position="95"/>
    </location>
</feature>
<evidence type="ECO:0000256" key="1">
    <source>
        <dbReference type="SAM" id="MobiDB-lite"/>
    </source>
</evidence>
<sequence length="95" mass="10502">MAQKSLRSKSKQKSAGALRKYVGEAKRKSTFTKAKKTAESRARANYISAVEAAMASRVPSDQRSKLSIVKSSGPMENKKHMKKPLTRGRKRKGGH</sequence>
<dbReference type="GeneID" id="92513138"/>
<dbReference type="EMBL" id="JAFEUZ010000028">
    <property type="protein sequence ID" value="KAG5474294.1"/>
    <property type="molecule type" value="Genomic_DNA"/>
</dbReference>
<name>A0A836GKZ8_9TRYP</name>
<dbReference type="AlphaFoldDB" id="A0A836GKZ8"/>
<dbReference type="Proteomes" id="UP000673552">
    <property type="component" value="Chromosome 28"/>
</dbReference>
<dbReference type="RefSeq" id="XP_067177236.1">
    <property type="nucleotide sequence ID" value="XM_067320626.1"/>
</dbReference>
<evidence type="ECO:0000313" key="2">
    <source>
        <dbReference type="EMBL" id="KAG5474294.1"/>
    </source>
</evidence>
<accession>A0A836GKZ8</accession>
<comment type="caution">
    <text evidence="2">The sequence shown here is derived from an EMBL/GenBank/DDBJ whole genome shotgun (WGS) entry which is preliminary data.</text>
</comment>
<proteinExistence type="predicted"/>
<organism evidence="2 3">
    <name type="scientific">Leishmania martiniquensis</name>
    <dbReference type="NCBI Taxonomy" id="1580590"/>
    <lineage>
        <taxon>Eukaryota</taxon>
        <taxon>Discoba</taxon>
        <taxon>Euglenozoa</taxon>
        <taxon>Kinetoplastea</taxon>
        <taxon>Metakinetoplastina</taxon>
        <taxon>Trypanosomatida</taxon>
        <taxon>Trypanosomatidae</taxon>
        <taxon>Leishmaniinae</taxon>
        <taxon>Leishmania</taxon>
    </lineage>
</organism>
<evidence type="ECO:0000313" key="3">
    <source>
        <dbReference type="Proteomes" id="UP000673552"/>
    </source>
</evidence>
<feature type="region of interest" description="Disordered" evidence="1">
    <location>
        <begin position="1"/>
        <end position="21"/>
    </location>
</feature>
<reference evidence="2 3" key="1">
    <citation type="submission" date="2021-03" db="EMBL/GenBank/DDBJ databases">
        <title>Leishmania (Mundinia) martiniquensis Genome sequencing and assembly.</title>
        <authorList>
            <person name="Almutairi H."/>
            <person name="Gatherer D."/>
        </authorList>
    </citation>
    <scope>NUCLEOTIDE SEQUENCE [LARGE SCALE GENOMIC DNA]</scope>
    <source>
        <strain evidence="2">LSCM1</strain>
    </source>
</reference>
<gene>
    <name evidence="2" type="ORF">LSCM1_03074</name>
</gene>
<feature type="compositionally biased region" description="Basic residues" evidence="1">
    <location>
        <begin position="1"/>
        <end position="12"/>
    </location>
</feature>